<evidence type="ECO:0000256" key="2">
    <source>
        <dbReference type="ARBA" id="ARBA00006413"/>
    </source>
</evidence>
<dbReference type="PIRSF" id="PIRSF004539">
    <property type="entry name" value="C4-dicrbxl_trns"/>
    <property type="match status" value="1"/>
</dbReference>
<dbReference type="Proteomes" id="UP000319523">
    <property type="component" value="Unassembled WGS sequence"/>
</dbReference>
<comment type="caution">
    <text evidence="15">The sequence shown here is derived from an EMBL/GenBank/DDBJ whole genome shotgun (WGS) entry which is preliminary data.</text>
</comment>
<accession>A0A506V5W8</accession>
<comment type="catalytic activity">
    <reaction evidence="10">
        <text>(S)-malate(in) + succinate(out) = (S)-malate(out) + succinate(in)</text>
        <dbReference type="Rhea" id="RHEA:29327"/>
        <dbReference type="ChEBI" id="CHEBI:15589"/>
        <dbReference type="ChEBI" id="CHEBI:30031"/>
    </reaction>
    <physiologicalReaction direction="right-to-left" evidence="10">
        <dbReference type="Rhea" id="RHEA:29329"/>
    </physiologicalReaction>
</comment>
<feature type="transmembrane region" description="Helical" evidence="14">
    <location>
        <begin position="50"/>
        <end position="67"/>
    </location>
</feature>
<evidence type="ECO:0000313" key="16">
    <source>
        <dbReference type="Proteomes" id="UP000319523"/>
    </source>
</evidence>
<dbReference type="GO" id="GO:0005886">
    <property type="term" value="C:plasma membrane"/>
    <property type="evidence" value="ECO:0007669"/>
    <property type="project" value="UniProtKB-SubCell"/>
</dbReference>
<feature type="transmembrane region" description="Helical" evidence="14">
    <location>
        <begin position="6"/>
        <end position="38"/>
    </location>
</feature>
<feature type="transmembrane region" description="Helical" evidence="14">
    <location>
        <begin position="131"/>
        <end position="157"/>
    </location>
</feature>
<reference evidence="15 16" key="1">
    <citation type="submission" date="2019-06" db="EMBL/GenBank/DDBJ databases">
        <authorList>
            <person name="Yang Y."/>
        </authorList>
    </citation>
    <scope>NUCLEOTIDE SEQUENCE [LARGE SCALE GENOMIC DNA]</scope>
    <source>
        <strain evidence="15 16">BIT-26</strain>
    </source>
</reference>
<evidence type="ECO:0000256" key="9">
    <source>
        <dbReference type="ARBA" id="ARBA00034237"/>
    </source>
</evidence>
<dbReference type="InterPro" id="IPR004668">
    <property type="entry name" value="Anaer_Dcu_memb_transpt"/>
</dbReference>
<dbReference type="EMBL" id="VHQI01000010">
    <property type="protein sequence ID" value="TPW40946.1"/>
    <property type="molecule type" value="Genomic_DNA"/>
</dbReference>
<comment type="catalytic activity">
    <reaction evidence="9">
        <text>L-aspartate(in) + succinate(out) = L-aspartate(out) + succinate(in)</text>
        <dbReference type="Rhea" id="RHEA:29343"/>
        <dbReference type="ChEBI" id="CHEBI:29991"/>
        <dbReference type="ChEBI" id="CHEBI:30031"/>
    </reaction>
    <physiologicalReaction direction="right-to-left" evidence="9">
        <dbReference type="Rhea" id="RHEA:29345"/>
    </physiologicalReaction>
</comment>
<evidence type="ECO:0000256" key="6">
    <source>
        <dbReference type="ARBA" id="ARBA00022692"/>
    </source>
</evidence>
<feature type="transmembrane region" description="Helical" evidence="14">
    <location>
        <begin position="261"/>
        <end position="277"/>
    </location>
</feature>
<dbReference type="AlphaFoldDB" id="A0A506V5W8"/>
<comment type="function">
    <text evidence="13">Responsible for the transport of C4-dicarboxylates.</text>
</comment>
<keyword evidence="16" id="KW-1185">Reference proteome</keyword>
<dbReference type="PANTHER" id="PTHR36106:SF2">
    <property type="entry name" value="C4-DICARBOXYLATE TRANSPORTER DCUA"/>
    <property type="match status" value="1"/>
</dbReference>
<keyword evidence="6 14" id="KW-0812">Transmembrane</keyword>
<keyword evidence="3 13" id="KW-0813">Transport</keyword>
<keyword evidence="7 14" id="KW-1133">Transmembrane helix</keyword>
<keyword evidence="4 13" id="KW-1003">Cell membrane</keyword>
<feature type="transmembrane region" description="Helical" evidence="14">
    <location>
        <begin position="410"/>
        <end position="432"/>
    </location>
</feature>
<name>A0A506V5W8_9GAMM</name>
<dbReference type="RefSeq" id="WP_141177108.1">
    <property type="nucleotide sequence ID" value="NZ_JBHUFX010000034.1"/>
</dbReference>
<protein>
    <recommendedName>
        <fullName evidence="13">C4-dicarboxylate transporter</fullName>
    </recommendedName>
</protein>
<feature type="transmembrane region" description="Helical" evidence="14">
    <location>
        <begin position="222"/>
        <end position="241"/>
    </location>
</feature>
<feature type="transmembrane region" description="Helical" evidence="14">
    <location>
        <begin position="163"/>
        <end position="186"/>
    </location>
</feature>
<evidence type="ECO:0000256" key="12">
    <source>
        <dbReference type="ARBA" id="ARBA00036117"/>
    </source>
</evidence>
<evidence type="ECO:0000256" key="5">
    <source>
        <dbReference type="ARBA" id="ARBA00022519"/>
    </source>
</evidence>
<evidence type="ECO:0000256" key="4">
    <source>
        <dbReference type="ARBA" id="ARBA00022475"/>
    </source>
</evidence>
<dbReference type="NCBIfam" id="NF006927">
    <property type="entry name" value="PRK09412.1"/>
    <property type="match status" value="1"/>
</dbReference>
<evidence type="ECO:0000256" key="11">
    <source>
        <dbReference type="ARBA" id="ARBA00034287"/>
    </source>
</evidence>
<gene>
    <name evidence="15" type="ORF">FKM52_15715</name>
</gene>
<dbReference type="OrthoDB" id="9770910at2"/>
<evidence type="ECO:0000256" key="13">
    <source>
        <dbReference type="PIRNR" id="PIRNR004539"/>
    </source>
</evidence>
<dbReference type="NCBIfam" id="NF009136">
    <property type="entry name" value="PRK12489.1"/>
    <property type="match status" value="1"/>
</dbReference>
<sequence length="433" mass="45470">MVGIELIIVLLAIYLGARLGGIGIGFAGGLGVLALALLCQMKPGAIPFDVIEIIMAVIAAIAAMQVAGGMDYLVSLAERLLRKHPRYVTFLAPLVTYLMTILAGTGHTAFSTLPVIAEVAKEQGVRPSRPLSVAVVASQIAITASPISAAVVFFAGILEPRGISYLGLLAVAIPSTMAAIFVAALITNFLGKELQDDPIYQARLAKGEVTLRGSSVFTEKPGAKRAVLLFLIGILAVMLYATAISENVGLIQNPVLPRNEAIVVFMLTIATLICLSCKVNTSEILSASTFKSGMSACICVMGVAWLGDTFVKGHINDIQTLAGELLNHYPWMLALVLFFASTLLYSQAATAKALMPAALMLGVSPVTAVASFAAVSALFVLPTYPTLLAAVEMDDTGSTRIGKYVFNHSFLIPGTLAIVLSVAFGFLFGHLVL</sequence>
<feature type="transmembrane region" description="Helical" evidence="14">
    <location>
        <begin position="87"/>
        <end position="110"/>
    </location>
</feature>
<dbReference type="PANTHER" id="PTHR36106">
    <property type="entry name" value="ANAEROBIC C4-DICARBOXYLATE TRANSPORTER DCUB"/>
    <property type="match status" value="1"/>
</dbReference>
<comment type="subcellular location">
    <subcellularLocation>
        <location evidence="1 13">Cell inner membrane</location>
        <topology evidence="1 13">Multi-pass membrane protein</topology>
    </subcellularLocation>
</comment>
<keyword evidence="5 13" id="KW-0997">Cell inner membrane</keyword>
<feature type="transmembrane region" description="Helical" evidence="14">
    <location>
        <begin position="357"/>
        <end position="381"/>
    </location>
</feature>
<organism evidence="15 16">
    <name type="scientific">Mixta tenebrionis</name>
    <dbReference type="NCBI Taxonomy" id="2562439"/>
    <lineage>
        <taxon>Bacteria</taxon>
        <taxon>Pseudomonadati</taxon>
        <taxon>Pseudomonadota</taxon>
        <taxon>Gammaproteobacteria</taxon>
        <taxon>Enterobacterales</taxon>
        <taxon>Erwiniaceae</taxon>
        <taxon>Mixta</taxon>
    </lineage>
</organism>
<evidence type="ECO:0000256" key="10">
    <source>
        <dbReference type="ARBA" id="ARBA00034284"/>
    </source>
</evidence>
<dbReference type="Pfam" id="PF03605">
    <property type="entry name" value="DcuA_DcuB"/>
    <property type="match status" value="1"/>
</dbReference>
<comment type="catalytic activity">
    <reaction evidence="12">
        <text>fumarate(in) + L-aspartate(out) = fumarate(out) + L-aspartate(in)</text>
        <dbReference type="Rhea" id="RHEA:72459"/>
        <dbReference type="ChEBI" id="CHEBI:29806"/>
        <dbReference type="ChEBI" id="CHEBI:29991"/>
    </reaction>
    <physiologicalReaction direction="left-to-right" evidence="12">
        <dbReference type="Rhea" id="RHEA:72460"/>
    </physiologicalReaction>
</comment>
<evidence type="ECO:0000256" key="3">
    <source>
        <dbReference type="ARBA" id="ARBA00022448"/>
    </source>
</evidence>
<evidence type="ECO:0000256" key="8">
    <source>
        <dbReference type="ARBA" id="ARBA00023136"/>
    </source>
</evidence>
<comment type="catalytic activity">
    <reaction evidence="11">
        <text>fumarate(in) + succinate(out) = fumarate(out) + succinate(in)</text>
        <dbReference type="Rhea" id="RHEA:29323"/>
        <dbReference type="ChEBI" id="CHEBI:29806"/>
        <dbReference type="ChEBI" id="CHEBI:30031"/>
    </reaction>
    <physiologicalReaction direction="right-to-left" evidence="11">
        <dbReference type="Rhea" id="RHEA:29325"/>
    </physiologicalReaction>
</comment>
<evidence type="ECO:0000256" key="7">
    <source>
        <dbReference type="ARBA" id="ARBA00022989"/>
    </source>
</evidence>
<dbReference type="NCBIfam" id="TIGR00770">
    <property type="entry name" value="Dcu"/>
    <property type="match status" value="1"/>
</dbReference>
<dbReference type="GO" id="GO:0015556">
    <property type="term" value="F:C4-dicarboxylate transmembrane transporter activity"/>
    <property type="evidence" value="ECO:0007669"/>
    <property type="project" value="InterPro"/>
</dbReference>
<feature type="transmembrane region" description="Helical" evidence="14">
    <location>
        <begin position="327"/>
        <end position="345"/>
    </location>
</feature>
<comment type="similarity">
    <text evidence="2 13">Belongs to the DcuA/DcuB transporter (TC 2.A.13.1) family.</text>
</comment>
<evidence type="ECO:0000313" key="15">
    <source>
        <dbReference type="EMBL" id="TPW40946.1"/>
    </source>
</evidence>
<keyword evidence="8 13" id="KW-0472">Membrane</keyword>
<evidence type="ECO:0000256" key="14">
    <source>
        <dbReference type="SAM" id="Phobius"/>
    </source>
</evidence>
<proteinExistence type="inferred from homology"/>
<evidence type="ECO:0000256" key="1">
    <source>
        <dbReference type="ARBA" id="ARBA00004429"/>
    </source>
</evidence>